<dbReference type="EMBL" id="LTDM01000027">
    <property type="protein sequence ID" value="OLS02459.1"/>
    <property type="molecule type" value="Genomic_DNA"/>
</dbReference>
<name>A0A1U7M5G2_TISCR</name>
<evidence type="ECO:0000259" key="1">
    <source>
        <dbReference type="Pfam" id="PF13529"/>
    </source>
</evidence>
<dbReference type="AlphaFoldDB" id="A0A1U7M5G2"/>
<accession>A0A1U7M5G2</accession>
<organism evidence="2 3">
    <name type="scientific">Tissierella creatinophila DSM 6911</name>
    <dbReference type="NCBI Taxonomy" id="1123403"/>
    <lineage>
        <taxon>Bacteria</taxon>
        <taxon>Bacillati</taxon>
        <taxon>Bacillota</taxon>
        <taxon>Tissierellia</taxon>
        <taxon>Tissierellales</taxon>
        <taxon>Tissierellaceae</taxon>
        <taxon>Tissierella</taxon>
    </lineage>
</organism>
<evidence type="ECO:0000313" key="2">
    <source>
        <dbReference type="EMBL" id="OLS02459.1"/>
    </source>
</evidence>
<dbReference type="Proteomes" id="UP000186112">
    <property type="component" value="Unassembled WGS sequence"/>
</dbReference>
<dbReference type="InterPro" id="IPR039564">
    <property type="entry name" value="Peptidase_C39-like"/>
</dbReference>
<feature type="domain" description="Peptidase C39-like" evidence="1">
    <location>
        <begin position="11"/>
        <end position="141"/>
    </location>
</feature>
<sequence>MSYPDGEYRTLSVPVFKQENGYYCGPATVKQVRHFIKGSSHSQSYYAGELKTSTSGTDMTVLSNYLKNNVKSNYIYASIGSYDSWMSKVNYGMRNSMPAVLDINTKNVSAFPYESIGHFVNTSGYDTKNGPGVKVRITDPNGPGLGNRWYNARDVYNANNNHFRKAMIY</sequence>
<dbReference type="RefSeq" id="WP_075726844.1">
    <property type="nucleotide sequence ID" value="NZ_LTDM01000027.1"/>
</dbReference>
<proteinExistence type="predicted"/>
<dbReference type="Pfam" id="PF13529">
    <property type="entry name" value="Peptidase_C39_2"/>
    <property type="match status" value="1"/>
</dbReference>
<comment type="caution">
    <text evidence="2">The sequence shown here is derived from an EMBL/GenBank/DDBJ whole genome shotgun (WGS) entry which is preliminary data.</text>
</comment>
<protein>
    <recommendedName>
        <fullName evidence="1">Peptidase C39-like domain-containing protein</fullName>
    </recommendedName>
</protein>
<evidence type="ECO:0000313" key="3">
    <source>
        <dbReference type="Proteomes" id="UP000186112"/>
    </source>
</evidence>
<gene>
    <name evidence="2" type="ORF">TICRE_15770</name>
</gene>
<dbReference type="InterPro" id="IPR038765">
    <property type="entry name" value="Papain-like_cys_pep_sf"/>
</dbReference>
<dbReference type="Gene3D" id="3.90.70.10">
    <property type="entry name" value="Cysteine proteinases"/>
    <property type="match status" value="1"/>
</dbReference>
<reference evidence="2 3" key="1">
    <citation type="submission" date="2016-02" db="EMBL/GenBank/DDBJ databases">
        <title>Genome sequence of Tissierella creatinophila DSM 6911.</title>
        <authorList>
            <person name="Poehlein A."/>
            <person name="Daniel R."/>
        </authorList>
    </citation>
    <scope>NUCLEOTIDE SEQUENCE [LARGE SCALE GENOMIC DNA]</scope>
    <source>
        <strain evidence="2 3">DSM 6911</strain>
    </source>
</reference>
<dbReference type="SUPFAM" id="SSF54001">
    <property type="entry name" value="Cysteine proteinases"/>
    <property type="match status" value="1"/>
</dbReference>
<dbReference type="OrthoDB" id="1655016at2"/>
<keyword evidence="3" id="KW-1185">Reference proteome</keyword>